<dbReference type="EMBL" id="MSFI01000013">
    <property type="protein sequence ID" value="OMP66955.1"/>
    <property type="molecule type" value="Genomic_DNA"/>
</dbReference>
<feature type="transmembrane region" description="Helical" evidence="1">
    <location>
        <begin position="36"/>
        <end position="56"/>
    </location>
</feature>
<proteinExistence type="predicted"/>
<accession>A0A1V2A7H9</accession>
<sequence>MLHSGFWIICADNCHILPTIPLLMFRSEYTEIANGYIISTGSVVHIIIRLLISFIAEKIYTITDKNWVNK</sequence>
<organism evidence="2 3">
    <name type="scientific">Domibacillus epiphyticus</name>
    <dbReference type="NCBI Taxonomy" id="1714355"/>
    <lineage>
        <taxon>Bacteria</taxon>
        <taxon>Bacillati</taxon>
        <taxon>Bacillota</taxon>
        <taxon>Bacilli</taxon>
        <taxon>Bacillales</taxon>
        <taxon>Bacillaceae</taxon>
        <taxon>Domibacillus</taxon>
    </lineage>
</organism>
<comment type="caution">
    <text evidence="2">The sequence shown here is derived from an EMBL/GenBank/DDBJ whole genome shotgun (WGS) entry which is preliminary data.</text>
</comment>
<keyword evidence="3" id="KW-1185">Reference proteome</keyword>
<keyword evidence="1" id="KW-0812">Transmembrane</keyword>
<evidence type="ECO:0000313" key="2">
    <source>
        <dbReference type="EMBL" id="OMP66955.1"/>
    </source>
</evidence>
<dbReference type="Proteomes" id="UP000188613">
    <property type="component" value="Unassembled WGS sequence"/>
</dbReference>
<reference evidence="2 3" key="1">
    <citation type="submission" date="2016-12" db="EMBL/GenBank/DDBJ databases">
        <title>Domibacillus sp. SAB 38T whole genome sequencing.</title>
        <authorList>
            <person name="Verma A."/>
            <person name="Ojha A.K."/>
            <person name="Krishnamurthi S."/>
        </authorList>
    </citation>
    <scope>NUCLEOTIDE SEQUENCE [LARGE SCALE GENOMIC DNA]</scope>
    <source>
        <strain evidence="2 3">SAB 38</strain>
    </source>
</reference>
<gene>
    <name evidence="2" type="ORF">BTO28_09465</name>
</gene>
<dbReference type="AlphaFoldDB" id="A0A1V2A7H9"/>
<evidence type="ECO:0000256" key="1">
    <source>
        <dbReference type="SAM" id="Phobius"/>
    </source>
</evidence>
<keyword evidence="1" id="KW-0472">Membrane</keyword>
<protein>
    <submittedName>
        <fullName evidence="2">Uncharacterized protein</fullName>
    </submittedName>
</protein>
<keyword evidence="1" id="KW-1133">Transmembrane helix</keyword>
<name>A0A1V2A7H9_9BACI</name>
<evidence type="ECO:0000313" key="3">
    <source>
        <dbReference type="Proteomes" id="UP000188613"/>
    </source>
</evidence>